<dbReference type="InterPro" id="IPR004090">
    <property type="entry name" value="Chemotax_Me-accpt_rcpt"/>
</dbReference>
<dbReference type="Pfam" id="PF00015">
    <property type="entry name" value="MCPsignal"/>
    <property type="match status" value="1"/>
</dbReference>
<dbReference type="SUPFAM" id="SSF58104">
    <property type="entry name" value="Methyl-accepting chemotaxis protein (MCP) signaling domain"/>
    <property type="match status" value="1"/>
</dbReference>
<dbReference type="PANTHER" id="PTHR43531:SF11">
    <property type="entry name" value="METHYL-ACCEPTING CHEMOTAXIS PROTEIN 3"/>
    <property type="match status" value="1"/>
</dbReference>
<protein>
    <recommendedName>
        <fullName evidence="2">Methyl-accepting transducer domain-containing protein</fullName>
    </recommendedName>
</protein>
<proteinExistence type="predicted"/>
<dbReference type="GO" id="GO:0004888">
    <property type="term" value="F:transmembrane signaling receptor activity"/>
    <property type="evidence" value="ECO:0007669"/>
    <property type="project" value="InterPro"/>
</dbReference>
<dbReference type="GO" id="GO:0005886">
    <property type="term" value="C:plasma membrane"/>
    <property type="evidence" value="ECO:0007669"/>
    <property type="project" value="TreeGrafter"/>
</dbReference>
<dbReference type="PANTHER" id="PTHR43531">
    <property type="entry name" value="PROTEIN ICFG"/>
    <property type="match status" value="1"/>
</dbReference>
<accession>X1AK45</accession>
<dbReference type="GO" id="GO:0006935">
    <property type="term" value="P:chemotaxis"/>
    <property type="evidence" value="ECO:0007669"/>
    <property type="project" value="UniProtKB-KW"/>
</dbReference>
<evidence type="ECO:0000256" key="1">
    <source>
        <dbReference type="ARBA" id="ARBA00022500"/>
    </source>
</evidence>
<dbReference type="EMBL" id="BART01009927">
    <property type="protein sequence ID" value="GAG82774.1"/>
    <property type="molecule type" value="Genomic_DNA"/>
</dbReference>
<name>X1AK45_9ZZZZ</name>
<feature type="non-terminal residue" evidence="3">
    <location>
        <position position="1"/>
    </location>
</feature>
<evidence type="ECO:0000259" key="2">
    <source>
        <dbReference type="PROSITE" id="PS50111"/>
    </source>
</evidence>
<organism evidence="3">
    <name type="scientific">marine sediment metagenome</name>
    <dbReference type="NCBI Taxonomy" id="412755"/>
    <lineage>
        <taxon>unclassified sequences</taxon>
        <taxon>metagenomes</taxon>
        <taxon>ecological metagenomes</taxon>
    </lineage>
</organism>
<gene>
    <name evidence="3" type="ORF">S01H4_21816</name>
</gene>
<sequence length="173" mass="18759">QTARIEEITSLIADIADQTDLLAMNAAIEAARAGEFGKGFNMVAMEIKKLADKSARAASEIADLVQSVLNVVSKIAQRADESNTAMRSIQEGIGRIAGTIDEVLKTSEKASKSIDEVNISIDSIMNLTLENLKHADEIVAAYRKSRQGMDRLKLIIQEGGPYRSDLRGPMKPS</sequence>
<evidence type="ECO:0000313" key="3">
    <source>
        <dbReference type="EMBL" id="GAG82774.1"/>
    </source>
</evidence>
<dbReference type="InterPro" id="IPR004089">
    <property type="entry name" value="MCPsignal_dom"/>
</dbReference>
<dbReference type="GO" id="GO:0007165">
    <property type="term" value="P:signal transduction"/>
    <property type="evidence" value="ECO:0007669"/>
    <property type="project" value="InterPro"/>
</dbReference>
<dbReference type="AlphaFoldDB" id="X1AK45"/>
<keyword evidence="1" id="KW-0145">Chemotaxis</keyword>
<dbReference type="PRINTS" id="PR00260">
    <property type="entry name" value="CHEMTRNSDUCR"/>
</dbReference>
<dbReference type="PROSITE" id="PS50111">
    <property type="entry name" value="CHEMOTAXIS_TRANSDUC_2"/>
    <property type="match status" value="1"/>
</dbReference>
<dbReference type="SMART" id="SM00283">
    <property type="entry name" value="MA"/>
    <property type="match status" value="1"/>
</dbReference>
<dbReference type="Gene3D" id="1.10.287.950">
    <property type="entry name" value="Methyl-accepting chemotaxis protein"/>
    <property type="match status" value="1"/>
</dbReference>
<reference evidence="3" key="1">
    <citation type="journal article" date="2014" name="Front. Microbiol.">
        <title>High frequency of phylogenetically diverse reductive dehalogenase-homologous genes in deep subseafloor sedimentary metagenomes.</title>
        <authorList>
            <person name="Kawai M."/>
            <person name="Futagami T."/>
            <person name="Toyoda A."/>
            <person name="Takaki Y."/>
            <person name="Nishi S."/>
            <person name="Hori S."/>
            <person name="Arai W."/>
            <person name="Tsubouchi T."/>
            <person name="Morono Y."/>
            <person name="Uchiyama I."/>
            <person name="Ito T."/>
            <person name="Fujiyama A."/>
            <person name="Inagaki F."/>
            <person name="Takami H."/>
        </authorList>
    </citation>
    <scope>NUCLEOTIDE SEQUENCE</scope>
    <source>
        <strain evidence="3">Expedition CK06-06</strain>
    </source>
</reference>
<comment type="caution">
    <text evidence="3">The sequence shown here is derived from an EMBL/GenBank/DDBJ whole genome shotgun (WGS) entry which is preliminary data.</text>
</comment>
<feature type="domain" description="Methyl-accepting transducer" evidence="2">
    <location>
        <begin position="1"/>
        <end position="139"/>
    </location>
</feature>
<dbReference type="InterPro" id="IPR051310">
    <property type="entry name" value="MCP_chemotaxis"/>
</dbReference>